<feature type="region of interest" description="Disordered" evidence="1">
    <location>
        <begin position="1"/>
        <end position="24"/>
    </location>
</feature>
<gene>
    <name evidence="2" type="ORF">ODALV1_LOCUS27933</name>
</gene>
<evidence type="ECO:0000313" key="3">
    <source>
        <dbReference type="Proteomes" id="UP001642540"/>
    </source>
</evidence>
<accession>A0ABP1RZU6</accession>
<dbReference type="Proteomes" id="UP001642540">
    <property type="component" value="Unassembled WGS sequence"/>
</dbReference>
<keyword evidence="3" id="KW-1185">Reference proteome</keyword>
<evidence type="ECO:0000313" key="2">
    <source>
        <dbReference type="EMBL" id="CAL8139658.1"/>
    </source>
</evidence>
<sequence>MQQRIQKRTDGDTVNGSQPQQQSLSLSTVMNEAPKVLSIPQQATLWYPISPSFLETIPPGYYCLHSKELAGKGAAEFKPSHFSTNLGDPTQTSSVKADPEPIYMDFLKSSIEQKFKEYNDIVYKDSERSLEVLRNLNAGHGKSLRTLMRRLRSFRPRRGRKSGIFHVDAPVVVKQQKEVAIPILRQINNPLVSRSRQPIMLSSVSSNVEAPQALHCHSTQNQLRYRAAGTSVQQRLGAPHEVHAKAYQERGLPQQAQAQTPVQQRSQVQTQVQLQQLHPPQHGRDQQQLLDNQQFQVQQQLQVQQCQTQAQQPHVRHQVQQRFQAPQLVQAQQGYRIVARELQTQTRFGNNYSTNNMRAGSTTQVFIYTVAPRPAVPVPGGNRQAGPELLSSHSNVK</sequence>
<proteinExistence type="predicted"/>
<feature type="region of interest" description="Disordered" evidence="1">
    <location>
        <begin position="378"/>
        <end position="397"/>
    </location>
</feature>
<protein>
    <submittedName>
        <fullName evidence="2">Uncharacterized protein</fullName>
    </submittedName>
</protein>
<dbReference type="EMBL" id="CAXLJM020000129">
    <property type="protein sequence ID" value="CAL8139658.1"/>
    <property type="molecule type" value="Genomic_DNA"/>
</dbReference>
<comment type="caution">
    <text evidence="2">The sequence shown here is derived from an EMBL/GenBank/DDBJ whole genome shotgun (WGS) entry which is preliminary data.</text>
</comment>
<reference evidence="2 3" key="1">
    <citation type="submission" date="2024-08" db="EMBL/GenBank/DDBJ databases">
        <authorList>
            <person name="Cucini C."/>
            <person name="Frati F."/>
        </authorList>
    </citation>
    <scope>NUCLEOTIDE SEQUENCE [LARGE SCALE GENOMIC DNA]</scope>
</reference>
<organism evidence="2 3">
    <name type="scientific">Orchesella dallaii</name>
    <dbReference type="NCBI Taxonomy" id="48710"/>
    <lineage>
        <taxon>Eukaryota</taxon>
        <taxon>Metazoa</taxon>
        <taxon>Ecdysozoa</taxon>
        <taxon>Arthropoda</taxon>
        <taxon>Hexapoda</taxon>
        <taxon>Collembola</taxon>
        <taxon>Entomobryomorpha</taxon>
        <taxon>Entomobryoidea</taxon>
        <taxon>Orchesellidae</taxon>
        <taxon>Orchesellinae</taxon>
        <taxon>Orchesella</taxon>
    </lineage>
</organism>
<name>A0ABP1RZU6_9HEXA</name>
<evidence type="ECO:0000256" key="1">
    <source>
        <dbReference type="SAM" id="MobiDB-lite"/>
    </source>
</evidence>